<dbReference type="Gene3D" id="2.30.30.40">
    <property type="entry name" value="SH3 Domains"/>
    <property type="match status" value="1"/>
</dbReference>
<dbReference type="CDD" id="cd00732">
    <property type="entry name" value="CheW"/>
    <property type="match status" value="1"/>
</dbReference>
<dbReference type="AlphaFoldDB" id="A0A285CTM2"/>
<dbReference type="SUPFAM" id="SSF50341">
    <property type="entry name" value="CheW-like"/>
    <property type="match status" value="1"/>
</dbReference>
<gene>
    <name evidence="2" type="ORF">SAMN05878503_10760</name>
</gene>
<dbReference type="GO" id="GO:0006935">
    <property type="term" value="P:chemotaxis"/>
    <property type="evidence" value="ECO:0007669"/>
    <property type="project" value="InterPro"/>
</dbReference>
<dbReference type="PROSITE" id="PS50851">
    <property type="entry name" value="CHEW"/>
    <property type="match status" value="1"/>
</dbReference>
<organism evidence="2 3">
    <name type="scientific">Cereibacter ovatus</name>
    <dbReference type="NCBI Taxonomy" id="439529"/>
    <lineage>
        <taxon>Bacteria</taxon>
        <taxon>Pseudomonadati</taxon>
        <taxon>Pseudomonadota</taxon>
        <taxon>Alphaproteobacteria</taxon>
        <taxon>Rhodobacterales</taxon>
        <taxon>Paracoccaceae</taxon>
        <taxon>Cereibacter</taxon>
    </lineage>
</organism>
<dbReference type="PANTHER" id="PTHR22617">
    <property type="entry name" value="CHEMOTAXIS SENSOR HISTIDINE KINASE-RELATED"/>
    <property type="match status" value="1"/>
</dbReference>
<proteinExistence type="predicted"/>
<protein>
    <submittedName>
        <fullName evidence="2">Purine-binding chemotaxis protein CheW</fullName>
    </submittedName>
</protein>
<dbReference type="InterPro" id="IPR039315">
    <property type="entry name" value="CheW"/>
</dbReference>
<dbReference type="PANTHER" id="PTHR22617:SF23">
    <property type="entry name" value="CHEMOTAXIS PROTEIN CHEW"/>
    <property type="match status" value="1"/>
</dbReference>
<dbReference type="InterPro" id="IPR036061">
    <property type="entry name" value="CheW-like_dom_sf"/>
</dbReference>
<sequence length="164" mass="17350">MNNVVELKTASLMTVVTMRLGRQMLAIPASALREILDPLPVTRVPTADRSVWGVINVRGAVVPLAELRFAFGIPEEPATEASKMLVLDVDVAGEPIVVAVCADAVLEVAELDRHTIEPLPPKGSAWPHAFVHGVFRTPKGLLLFPNLGNIFAAQASAAGTALAS</sequence>
<evidence type="ECO:0000259" key="1">
    <source>
        <dbReference type="PROSITE" id="PS50851"/>
    </source>
</evidence>
<evidence type="ECO:0000313" key="2">
    <source>
        <dbReference type="EMBL" id="SNX70919.1"/>
    </source>
</evidence>
<dbReference type="SMART" id="SM00260">
    <property type="entry name" value="CheW"/>
    <property type="match status" value="1"/>
</dbReference>
<feature type="domain" description="CheW-like" evidence="1">
    <location>
        <begin position="12"/>
        <end position="156"/>
    </location>
</feature>
<keyword evidence="3" id="KW-1185">Reference proteome</keyword>
<accession>A0A285CTM2</accession>
<reference evidence="3" key="1">
    <citation type="submission" date="2017-08" db="EMBL/GenBank/DDBJ databases">
        <authorList>
            <person name="Varghese N."/>
            <person name="Submissions S."/>
        </authorList>
    </citation>
    <scope>NUCLEOTIDE SEQUENCE [LARGE SCALE GENOMIC DNA]</scope>
    <source>
        <strain evidence="3">JA234</strain>
    </source>
</reference>
<dbReference type="RefSeq" id="WP_097030488.1">
    <property type="nucleotide sequence ID" value="NZ_OAOQ01000007.1"/>
</dbReference>
<dbReference type="OrthoDB" id="3291462at2"/>
<evidence type="ECO:0000313" key="3">
    <source>
        <dbReference type="Proteomes" id="UP000219467"/>
    </source>
</evidence>
<name>A0A285CTM2_9RHOB</name>
<dbReference type="Pfam" id="PF01584">
    <property type="entry name" value="CheW"/>
    <property type="match status" value="1"/>
</dbReference>
<dbReference type="InterPro" id="IPR002545">
    <property type="entry name" value="CheW-lke_dom"/>
</dbReference>
<dbReference type="EMBL" id="OAOQ01000007">
    <property type="protein sequence ID" value="SNX70919.1"/>
    <property type="molecule type" value="Genomic_DNA"/>
</dbReference>
<dbReference type="GO" id="GO:0005829">
    <property type="term" value="C:cytosol"/>
    <property type="evidence" value="ECO:0007669"/>
    <property type="project" value="TreeGrafter"/>
</dbReference>
<dbReference type="Proteomes" id="UP000219467">
    <property type="component" value="Unassembled WGS sequence"/>
</dbReference>
<dbReference type="GO" id="GO:0007165">
    <property type="term" value="P:signal transduction"/>
    <property type="evidence" value="ECO:0007669"/>
    <property type="project" value="InterPro"/>
</dbReference>
<dbReference type="Gene3D" id="2.40.50.180">
    <property type="entry name" value="CheA-289, Domain 4"/>
    <property type="match status" value="1"/>
</dbReference>